<evidence type="ECO:0000259" key="1">
    <source>
        <dbReference type="Pfam" id="PF02541"/>
    </source>
</evidence>
<proteinExistence type="predicted"/>
<keyword evidence="3" id="KW-1185">Reference proteome</keyword>
<evidence type="ECO:0000313" key="3">
    <source>
        <dbReference type="Proteomes" id="UP000193827"/>
    </source>
</evidence>
<dbReference type="InterPro" id="IPR050273">
    <property type="entry name" value="GppA/Ppx_hydrolase"/>
</dbReference>
<dbReference type="InterPro" id="IPR043129">
    <property type="entry name" value="ATPase_NBD"/>
</dbReference>
<dbReference type="AlphaFoldDB" id="A0A1Y5R887"/>
<dbReference type="SUPFAM" id="SSF53067">
    <property type="entry name" value="Actin-like ATPase domain"/>
    <property type="match status" value="2"/>
</dbReference>
<dbReference type="GO" id="GO:0008894">
    <property type="term" value="F:guanosine-5'-triphosphate,3'-diphosphate diphosphatase activity"/>
    <property type="evidence" value="ECO:0007669"/>
    <property type="project" value="UniProtKB-EC"/>
</dbReference>
<name>A0A1Y5R887_9RHOB</name>
<dbReference type="InterPro" id="IPR003695">
    <property type="entry name" value="Ppx_GppA_N"/>
</dbReference>
<evidence type="ECO:0000313" key="2">
    <source>
        <dbReference type="EMBL" id="SLN10755.1"/>
    </source>
</evidence>
<dbReference type="Gene3D" id="3.30.420.40">
    <property type="match status" value="1"/>
</dbReference>
<gene>
    <name evidence="2" type="primary">gppA_1</name>
    <name evidence="2" type="ORF">PEL8287_00194</name>
</gene>
<dbReference type="OrthoDB" id="9793035at2"/>
<protein>
    <submittedName>
        <fullName evidence="2">Guanosine-5'-triphosphate,3'-diphosphate pyrophosphatase</fullName>
        <ecNumber evidence="2">3.6.1.40</ecNumber>
    </submittedName>
</protein>
<keyword evidence="2" id="KW-0378">Hydrolase</keyword>
<accession>A0A1Y5R887</accession>
<dbReference type="RefSeq" id="WP_085890492.1">
    <property type="nucleotide sequence ID" value="NZ_FWFL01000001.1"/>
</dbReference>
<dbReference type="PANTHER" id="PTHR30005">
    <property type="entry name" value="EXOPOLYPHOSPHATASE"/>
    <property type="match status" value="1"/>
</dbReference>
<dbReference type="Proteomes" id="UP000193827">
    <property type="component" value="Unassembled WGS sequence"/>
</dbReference>
<organism evidence="2 3">
    <name type="scientific">Roseovarius litorisediminis</name>
    <dbReference type="NCBI Taxonomy" id="1312363"/>
    <lineage>
        <taxon>Bacteria</taxon>
        <taxon>Pseudomonadati</taxon>
        <taxon>Pseudomonadota</taxon>
        <taxon>Alphaproteobacteria</taxon>
        <taxon>Rhodobacterales</taxon>
        <taxon>Roseobacteraceae</taxon>
        <taxon>Roseovarius</taxon>
    </lineage>
</organism>
<feature type="domain" description="Ppx/GppA phosphatase N-terminal" evidence="1">
    <location>
        <begin position="44"/>
        <end position="359"/>
    </location>
</feature>
<dbReference type="CDD" id="cd24054">
    <property type="entry name" value="ASKHA_NBD_AaPPX-GppA_MtPPX2-like"/>
    <property type="match status" value="1"/>
</dbReference>
<sequence>MTPKRPESAGAIPKLVESPALRLPDSADLYAALDLGTNSCRMLIAQPQGNQFKVVDSFSKSVQLGAGLESSGRLSRSSIYRTIQALRVCRQKLKRHQVRRMRLVATEACRRATNGVEFMERVQRETGLKLDIIEPLEEAQLAVVSCAPLVSPVTNQLLVVDIGGGSTELVWIDLRDVPPRDRARAIMRMHHGFHSTDNRFPAAKVVDWISVPLGVATLRDQFIDVEDDSARFALMSWFFEENLAEFAPYKDEQSREGFQIVGTSGTVTTVAASHLGLRRYDRNKVDGLTMTSDEIDKVIRNYLLLGPAGRRKDPRIGMDRQALIMSGAAILQALLRCWPTDRLSVADRGLREGMLYAQMSADGVLKDTVD</sequence>
<dbReference type="PANTHER" id="PTHR30005:SF0">
    <property type="entry name" value="RETROGRADE REGULATION PROTEIN 2"/>
    <property type="match status" value="1"/>
</dbReference>
<dbReference type="Pfam" id="PF02541">
    <property type="entry name" value="Ppx-GppA"/>
    <property type="match status" value="1"/>
</dbReference>
<dbReference type="Gene3D" id="3.30.420.150">
    <property type="entry name" value="Exopolyphosphatase. Domain 2"/>
    <property type="match status" value="1"/>
</dbReference>
<dbReference type="EMBL" id="FWFL01000001">
    <property type="protein sequence ID" value="SLN10755.1"/>
    <property type="molecule type" value="Genomic_DNA"/>
</dbReference>
<reference evidence="2 3" key="1">
    <citation type="submission" date="2017-03" db="EMBL/GenBank/DDBJ databases">
        <authorList>
            <person name="Afonso C.L."/>
            <person name="Miller P.J."/>
            <person name="Scott M.A."/>
            <person name="Spackman E."/>
            <person name="Goraichik I."/>
            <person name="Dimitrov K.M."/>
            <person name="Suarez D.L."/>
            <person name="Swayne D.E."/>
        </authorList>
    </citation>
    <scope>NUCLEOTIDE SEQUENCE [LARGE SCALE GENOMIC DNA]</scope>
    <source>
        <strain evidence="2 3">CECT 8287</strain>
    </source>
</reference>
<dbReference type="EC" id="3.6.1.40" evidence="2"/>